<feature type="region of interest" description="Disordered" evidence="1">
    <location>
        <begin position="114"/>
        <end position="176"/>
    </location>
</feature>
<dbReference type="AlphaFoldDB" id="A0A1Y2IHD9"/>
<name>A0A1Y2IHD9_TRAC3</name>
<sequence>MSHNLSAHNECETIVDYCSKVVQLEQNVCIFWNADLEDKCFRICDLQYLRQFICIAGWLQGQGKLKTDDYTYYMILLKDSSHDTAEPFEPEAIRTAAEAILGVDRCDTERLRSGDLYEEDSEEDQPSTRRKKTMARSRKTQLGWKDDKEDSDDEDFNRALPRKVPQAMEKESKVSKDKVEEKEFEGLADKMKKLSVTCTMKPIAAECLPCPQVNQAVPNHFDGRRMMPLHMPHPDSNQFLSYRQPAGHIMGECPC</sequence>
<accession>A0A1Y2IHD9</accession>
<dbReference type="Proteomes" id="UP000193067">
    <property type="component" value="Unassembled WGS sequence"/>
</dbReference>
<dbReference type="EMBL" id="KZ084117">
    <property type="protein sequence ID" value="OSD00559.1"/>
    <property type="molecule type" value="Genomic_DNA"/>
</dbReference>
<dbReference type="OrthoDB" id="2801991at2759"/>
<evidence type="ECO:0000313" key="2">
    <source>
        <dbReference type="EMBL" id="OSD00559.1"/>
    </source>
</evidence>
<gene>
    <name evidence="2" type="ORF">PYCCODRAFT_1446148</name>
</gene>
<keyword evidence="3" id="KW-1185">Reference proteome</keyword>
<evidence type="ECO:0000313" key="3">
    <source>
        <dbReference type="Proteomes" id="UP000193067"/>
    </source>
</evidence>
<evidence type="ECO:0000256" key="1">
    <source>
        <dbReference type="SAM" id="MobiDB-lite"/>
    </source>
</evidence>
<feature type="compositionally biased region" description="Acidic residues" evidence="1">
    <location>
        <begin position="116"/>
        <end position="125"/>
    </location>
</feature>
<reference evidence="2 3" key="1">
    <citation type="journal article" date="2015" name="Biotechnol. Biofuels">
        <title>Enhanced degradation of softwood versus hardwood by the white-rot fungus Pycnoporus coccineus.</title>
        <authorList>
            <person name="Couturier M."/>
            <person name="Navarro D."/>
            <person name="Chevret D."/>
            <person name="Henrissat B."/>
            <person name="Piumi F."/>
            <person name="Ruiz-Duenas F.J."/>
            <person name="Martinez A.T."/>
            <person name="Grigoriev I.V."/>
            <person name="Riley R."/>
            <person name="Lipzen A."/>
            <person name="Berrin J.G."/>
            <person name="Master E.R."/>
            <person name="Rosso M.N."/>
        </authorList>
    </citation>
    <scope>NUCLEOTIDE SEQUENCE [LARGE SCALE GENOMIC DNA]</scope>
    <source>
        <strain evidence="2 3">BRFM310</strain>
    </source>
</reference>
<feature type="compositionally biased region" description="Basic residues" evidence="1">
    <location>
        <begin position="128"/>
        <end position="139"/>
    </location>
</feature>
<proteinExistence type="predicted"/>
<protein>
    <submittedName>
        <fullName evidence="2">Uncharacterized protein</fullName>
    </submittedName>
</protein>
<organism evidence="2 3">
    <name type="scientific">Trametes coccinea (strain BRFM310)</name>
    <name type="common">Pycnoporus coccineus</name>
    <dbReference type="NCBI Taxonomy" id="1353009"/>
    <lineage>
        <taxon>Eukaryota</taxon>
        <taxon>Fungi</taxon>
        <taxon>Dikarya</taxon>
        <taxon>Basidiomycota</taxon>
        <taxon>Agaricomycotina</taxon>
        <taxon>Agaricomycetes</taxon>
        <taxon>Polyporales</taxon>
        <taxon>Polyporaceae</taxon>
        <taxon>Trametes</taxon>
    </lineage>
</organism>